<dbReference type="PATRIC" id="fig|33050.5.peg.328"/>
<dbReference type="InterPro" id="IPR006530">
    <property type="entry name" value="YD"/>
</dbReference>
<dbReference type="NCBIfam" id="TIGR01643">
    <property type="entry name" value="YD_repeat_2x"/>
    <property type="match status" value="2"/>
</dbReference>
<evidence type="ECO:0000256" key="1">
    <source>
        <dbReference type="ARBA" id="ARBA00022737"/>
    </source>
</evidence>
<proteinExistence type="predicted"/>
<feature type="compositionally biased region" description="Polar residues" evidence="2">
    <location>
        <begin position="640"/>
        <end position="649"/>
    </location>
</feature>
<keyword evidence="1" id="KW-0677">Repeat</keyword>
<dbReference type="InterPro" id="IPR022385">
    <property type="entry name" value="Rhs_assc_core"/>
</dbReference>
<dbReference type="OrthoDB" id="6057489at2"/>
<name>A0A0N9UUM6_SPHMC</name>
<dbReference type="Pfam" id="PF25023">
    <property type="entry name" value="TEN_YD-shell"/>
    <property type="match status" value="1"/>
</dbReference>
<dbReference type="Pfam" id="PF05593">
    <property type="entry name" value="RHS_repeat"/>
    <property type="match status" value="2"/>
</dbReference>
<evidence type="ECO:0000313" key="5">
    <source>
        <dbReference type="EMBL" id="ALH79109.1"/>
    </source>
</evidence>
<evidence type="ECO:0000313" key="6">
    <source>
        <dbReference type="Proteomes" id="UP000058074"/>
    </source>
</evidence>
<organism evidence="5 6">
    <name type="scientific">Sphingopyxis macrogoltabida</name>
    <name type="common">Sphingomonas macrogoltabidus</name>
    <dbReference type="NCBI Taxonomy" id="33050"/>
    <lineage>
        <taxon>Bacteria</taxon>
        <taxon>Pseudomonadati</taxon>
        <taxon>Pseudomonadota</taxon>
        <taxon>Alphaproteobacteria</taxon>
        <taxon>Sphingomonadales</taxon>
        <taxon>Sphingomonadaceae</taxon>
        <taxon>Sphingopyxis</taxon>
    </lineage>
</organism>
<evidence type="ECO:0000259" key="4">
    <source>
        <dbReference type="Pfam" id="PF25023"/>
    </source>
</evidence>
<evidence type="ECO:0000256" key="3">
    <source>
        <dbReference type="SAM" id="SignalP"/>
    </source>
</evidence>
<evidence type="ECO:0000256" key="2">
    <source>
        <dbReference type="SAM" id="MobiDB-lite"/>
    </source>
</evidence>
<dbReference type="Proteomes" id="UP000058074">
    <property type="component" value="Chromosome"/>
</dbReference>
<reference evidence="5 6" key="1">
    <citation type="journal article" date="2015" name="Genome Announc.">
        <title>Complete Genome Sequence of Polypropylene Glycol- and Polyethylene Glycol-Degrading Sphingopyxis macrogoltabida Strain EY-1.</title>
        <authorList>
            <person name="Ohtsubo Y."/>
            <person name="Nagata Y."/>
            <person name="Numata M."/>
            <person name="Tsuchikane K."/>
            <person name="Hosoyama A."/>
            <person name="Yamazoe A."/>
            <person name="Tsuda M."/>
            <person name="Fujita N."/>
            <person name="Kawai F."/>
        </authorList>
    </citation>
    <scope>NUCLEOTIDE SEQUENCE [LARGE SCALE GENOMIC DNA]</scope>
    <source>
        <strain evidence="5 6">EY-1</strain>
    </source>
</reference>
<dbReference type="InterPro" id="IPR031325">
    <property type="entry name" value="RHS_repeat"/>
</dbReference>
<dbReference type="KEGG" id="smag:AN936_01580"/>
<dbReference type="InterPro" id="IPR050708">
    <property type="entry name" value="T6SS_VgrG/RHS"/>
</dbReference>
<dbReference type="EMBL" id="CP012700">
    <property type="protein sequence ID" value="ALH79109.1"/>
    <property type="molecule type" value="Genomic_DNA"/>
</dbReference>
<feature type="chain" id="PRO_5006039058" description="Teneurin-like YD-shell domain-containing protein" evidence="3">
    <location>
        <begin position="38"/>
        <end position="1446"/>
    </location>
</feature>
<dbReference type="PANTHER" id="PTHR32305">
    <property type="match status" value="1"/>
</dbReference>
<accession>A0A0N9UUM6</accession>
<dbReference type="RefSeq" id="WP_054586607.1">
    <property type="nucleotide sequence ID" value="NZ_CP012700.1"/>
</dbReference>
<sequence length="1446" mass="153155">MKPINKTGARRARRLLASAAWMPLAMLACGLTSPVQAQDAPEPYRNDDVYGVDLTTGSFNVKLLEAAIGPADGGVSMVRYHGKSGYEDNWSGVLNRNSLSGQPQTTVNFGNISEKFNLVGSAWVPAKANGATLTETAHPDIYNKEYLYRAADGTEIVFKSPPLIASVTETSGSVTYRCEEGGPLSSNCALPVSVKRPDGQKYALSWNAVKLARPVGGVWMPANQANYDVYIRFAGVSSASSYGFGVSYQSNAPFLNTPPAGWYVRSGATFSDQAQAMNPADKPVATYTYPASNILEVTTADGDVWRFTKGTSGTGNGRIVGIQRPGATSDTTTIAYDSSGRVTSITDDGVTKTYSWGTLGANTVVDTTEAGTDTGQAVSNPVVGRPTTVTNGTSQTVTYQYDANNRRTRTTMPEGNYVQTTYDTRGNVTETRAVAKSGSGLADVVTTANFDASCANAAKCNKPNWTQDALGNRTNYTYDTTHGQVTRVQLPSPTADAAGTETGVRPEINYTYTPKKAKILQGGVLVDAPDTQYKVTQITTCATAATCAGTANETKVTIAYNNNLLPSSVTTAAGDGSVTSTTAYTYDARGNIASVDGPLAGTADTTYYFYGPNNLYFGMIEPDPDGAGTRPRRAERRTYSDGSTPQSISTGTVTGTTWTDLTGMTALQTVTYAYDANKKLIKETTSTPSGTVGITQYSYDSKKRLQCTAVRMNPATWASLPASACTAATTSTAYGPDRITRTSYDANDRPTKVENAVGTTAAADEVRSAYTANGQVDYVIDAESNRTTYVYDGHDRLSQTRYPSTTKGANASNASDYEGLTYDARSSVTQRRLRDGTAIDYSYDDLGRLTTKNLPGTEPDVTYAYDYMSRATGVTQGTQTHSFALNALGQVTGQTGPLGTVGYSYDAAGRRLTMSYPGGTLTINYDYDTVGNVTKIRENGATSGVGVLAAYAFDNQGRPTGVTFGNGSVQSLTYGTSTTTQTNGRVETIVNNLGGAATTHDLTQTFVYNPAGQIQSVVRSNDAYAWGAHYNVDRPHTIDGLNRIASAGFTYDTRGNLTNDGTNAYTYTAENLLKTAPGSTTLAYDPLGRLYQTVKSPTTTRFLYDGIDMIGEYDAANAVQRRYVHGPGIDNPIVWYEGSAISNATRRFLMADERGSVVSVTDSTGATVGLNSYDEYGIPASGNVGRFGYTGQAWLPEAKLWYYKARIYSPGLGRFLQTDPIGYRDGMNWYNYVGSDPVNFVDPLGLCTQLVGGEGPDGGAPYPPENCPKEGFQSPLLEMEFRMLDFYNVGQKTVPHGRPSVAKVICGLGWAGETLGELAEDNMLEAAVAGAAVGAMAGGPGSTATAPGGAVAGLAMAGAVTEVGTAGQFVQDMVTARSPRDVGVAAFRAGTGSVGRLGRGAANAISKVGHYLDSETLKNVNTVFDAVVDGAFSAVTGQAFDPESQC</sequence>
<gene>
    <name evidence="5" type="ORF">AN936_01580</name>
</gene>
<feature type="region of interest" description="Disordered" evidence="2">
    <location>
        <begin position="623"/>
        <end position="652"/>
    </location>
</feature>
<dbReference type="PROSITE" id="PS51257">
    <property type="entry name" value="PROKAR_LIPOPROTEIN"/>
    <property type="match status" value="1"/>
</dbReference>
<feature type="signal peptide" evidence="3">
    <location>
        <begin position="1"/>
        <end position="37"/>
    </location>
</feature>
<dbReference type="PANTHER" id="PTHR32305:SF15">
    <property type="entry name" value="PROTEIN RHSA-RELATED"/>
    <property type="match status" value="1"/>
</dbReference>
<dbReference type="Gene3D" id="2.180.10.10">
    <property type="entry name" value="RHS repeat-associated core"/>
    <property type="match status" value="3"/>
</dbReference>
<keyword evidence="3" id="KW-0732">Signal</keyword>
<dbReference type="NCBIfam" id="TIGR03696">
    <property type="entry name" value="Rhs_assc_core"/>
    <property type="match status" value="1"/>
</dbReference>
<dbReference type="InterPro" id="IPR056823">
    <property type="entry name" value="TEN-like_YD-shell"/>
</dbReference>
<protein>
    <recommendedName>
        <fullName evidence="4">Teneurin-like YD-shell domain-containing protein</fullName>
    </recommendedName>
</protein>
<feature type="domain" description="Teneurin-like YD-shell" evidence="4">
    <location>
        <begin position="1002"/>
        <end position="1223"/>
    </location>
</feature>